<dbReference type="KEGG" id="nai:NECAME_03227"/>
<proteinExistence type="predicted"/>
<dbReference type="EMBL" id="KI660178">
    <property type="protein sequence ID" value="ETN77326.1"/>
    <property type="molecule type" value="Genomic_DNA"/>
</dbReference>
<evidence type="ECO:0000313" key="2">
    <source>
        <dbReference type="Proteomes" id="UP000053676"/>
    </source>
</evidence>
<reference evidence="2" key="1">
    <citation type="journal article" date="2014" name="Nat. Genet.">
        <title>Genome of the human hookworm Necator americanus.</title>
        <authorList>
            <person name="Tang Y.T."/>
            <person name="Gao X."/>
            <person name="Rosa B.A."/>
            <person name="Abubucker S."/>
            <person name="Hallsworth-Pepin K."/>
            <person name="Martin J."/>
            <person name="Tyagi R."/>
            <person name="Heizer E."/>
            <person name="Zhang X."/>
            <person name="Bhonagiri-Palsikar V."/>
            <person name="Minx P."/>
            <person name="Warren W.C."/>
            <person name="Wang Q."/>
            <person name="Zhan B."/>
            <person name="Hotez P.J."/>
            <person name="Sternberg P.W."/>
            <person name="Dougall A."/>
            <person name="Gaze S.T."/>
            <person name="Mulvenna J."/>
            <person name="Sotillo J."/>
            <person name="Ranganathan S."/>
            <person name="Rabelo E.M."/>
            <person name="Wilson R.K."/>
            <person name="Felgner P.L."/>
            <person name="Bethony J."/>
            <person name="Hawdon J.M."/>
            <person name="Gasser R.B."/>
            <person name="Loukas A."/>
            <person name="Mitreva M."/>
        </authorList>
    </citation>
    <scope>NUCLEOTIDE SEQUENCE [LARGE SCALE GENOMIC DNA]</scope>
</reference>
<accession>W2T839</accession>
<evidence type="ECO:0000313" key="1">
    <source>
        <dbReference type="EMBL" id="ETN77326.1"/>
    </source>
</evidence>
<sequence length="154" mass="17596">SGYGFCTPLPQELPDPTVIFGDFAERAVEAANNIEQEVGCDGDPYILLQGKERFKDSKSEDGIRYDRHQSPLQTIDKNNSWVLPQQKQAPVVDEKDTEGTKKKCAFSKNSRLSVVQRQMPMHKSSEECIDFINKYLSNVLVRRVKDKVFLVWKS</sequence>
<name>W2T839_NECAM</name>
<dbReference type="AlphaFoldDB" id="W2T839"/>
<organism evidence="1 2">
    <name type="scientific">Necator americanus</name>
    <name type="common">Human hookworm</name>
    <dbReference type="NCBI Taxonomy" id="51031"/>
    <lineage>
        <taxon>Eukaryota</taxon>
        <taxon>Metazoa</taxon>
        <taxon>Ecdysozoa</taxon>
        <taxon>Nematoda</taxon>
        <taxon>Chromadorea</taxon>
        <taxon>Rhabditida</taxon>
        <taxon>Rhabditina</taxon>
        <taxon>Rhabditomorpha</taxon>
        <taxon>Strongyloidea</taxon>
        <taxon>Ancylostomatidae</taxon>
        <taxon>Bunostominae</taxon>
        <taxon>Necator</taxon>
    </lineage>
</organism>
<feature type="non-terminal residue" evidence="1">
    <location>
        <position position="1"/>
    </location>
</feature>
<dbReference type="Proteomes" id="UP000053676">
    <property type="component" value="Unassembled WGS sequence"/>
</dbReference>
<gene>
    <name evidence="1" type="ORF">NECAME_03227</name>
</gene>
<protein>
    <submittedName>
        <fullName evidence="1">Uncharacterized protein</fullName>
    </submittedName>
</protein>
<keyword evidence="2" id="KW-1185">Reference proteome</keyword>